<dbReference type="AlphaFoldDB" id="A0A6A3AX37"/>
<sequence>MLPAAIEDAFTIMKRLQAQALTDNPDLCDSARGGSPNLAPVLVRDFVLLAPFFGGTMLITSKDEGSKDVFLNLELINKFWRLFVSIKETINHQMINSINLIIRSLKHSTLDLILVVVGGSDFLKDQGKNYADKLKKIRKKI</sequence>
<dbReference type="GO" id="GO:0016787">
    <property type="term" value="F:hydrolase activity"/>
    <property type="evidence" value="ECO:0007669"/>
    <property type="project" value="InterPro"/>
</dbReference>
<organism evidence="3 4">
    <name type="scientific">Hibiscus syriacus</name>
    <name type="common">Rose of Sharon</name>
    <dbReference type="NCBI Taxonomy" id="106335"/>
    <lineage>
        <taxon>Eukaryota</taxon>
        <taxon>Viridiplantae</taxon>
        <taxon>Streptophyta</taxon>
        <taxon>Embryophyta</taxon>
        <taxon>Tracheophyta</taxon>
        <taxon>Spermatophyta</taxon>
        <taxon>Magnoliopsida</taxon>
        <taxon>eudicotyledons</taxon>
        <taxon>Gunneridae</taxon>
        <taxon>Pentapetalae</taxon>
        <taxon>rosids</taxon>
        <taxon>malvids</taxon>
        <taxon>Malvales</taxon>
        <taxon>Malvaceae</taxon>
        <taxon>Malvoideae</taxon>
        <taxon>Hibiscus</taxon>
    </lineage>
</organism>
<feature type="domain" description="Alpha/beta hydrolase fold-3" evidence="2">
    <location>
        <begin position="43"/>
        <end position="139"/>
    </location>
</feature>
<proteinExistence type="inferred from homology"/>
<dbReference type="EMBL" id="VEPZ02000963">
    <property type="protein sequence ID" value="KAE8707585.1"/>
    <property type="molecule type" value="Genomic_DNA"/>
</dbReference>
<dbReference type="InterPro" id="IPR029058">
    <property type="entry name" value="AB_hydrolase_fold"/>
</dbReference>
<comment type="similarity">
    <text evidence="1">Belongs to the 'GDXG' lipolytic enzyme family.</text>
</comment>
<dbReference type="Proteomes" id="UP000436088">
    <property type="component" value="Unassembled WGS sequence"/>
</dbReference>
<gene>
    <name evidence="3" type="ORF">F3Y22_tig00110383pilonHSYRG00288</name>
</gene>
<reference evidence="3" key="1">
    <citation type="submission" date="2019-09" db="EMBL/GenBank/DDBJ databases">
        <title>Draft genome information of white flower Hibiscus syriacus.</title>
        <authorList>
            <person name="Kim Y.-M."/>
        </authorList>
    </citation>
    <scope>NUCLEOTIDE SEQUENCE [LARGE SCALE GENOMIC DNA]</scope>
    <source>
        <strain evidence="3">YM2019G1</strain>
    </source>
</reference>
<protein>
    <submittedName>
        <fullName evidence="3">Thylakoid lumenal P17.1 protein</fullName>
    </submittedName>
</protein>
<dbReference type="Pfam" id="PF07859">
    <property type="entry name" value="Abhydrolase_3"/>
    <property type="match status" value="1"/>
</dbReference>
<dbReference type="InterPro" id="IPR013094">
    <property type="entry name" value="AB_hydrolase_3"/>
</dbReference>
<keyword evidence="4" id="KW-1185">Reference proteome</keyword>
<dbReference type="SUPFAM" id="SSF53474">
    <property type="entry name" value="alpha/beta-Hydrolases"/>
    <property type="match status" value="1"/>
</dbReference>
<dbReference type="Gene3D" id="3.40.50.1820">
    <property type="entry name" value="alpha/beta hydrolase"/>
    <property type="match status" value="1"/>
</dbReference>
<evidence type="ECO:0000259" key="2">
    <source>
        <dbReference type="Pfam" id="PF07859"/>
    </source>
</evidence>
<accession>A0A6A3AX37</accession>
<evidence type="ECO:0000256" key="1">
    <source>
        <dbReference type="ARBA" id="ARBA00010515"/>
    </source>
</evidence>
<name>A0A6A3AX37_HIBSY</name>
<comment type="caution">
    <text evidence="3">The sequence shown here is derived from an EMBL/GenBank/DDBJ whole genome shotgun (WGS) entry which is preliminary data.</text>
</comment>
<evidence type="ECO:0000313" key="3">
    <source>
        <dbReference type="EMBL" id="KAE8707585.1"/>
    </source>
</evidence>
<evidence type="ECO:0000313" key="4">
    <source>
        <dbReference type="Proteomes" id="UP000436088"/>
    </source>
</evidence>